<comment type="caution">
    <text evidence="3">The sequence shown here is derived from an EMBL/GenBank/DDBJ whole genome shotgun (WGS) entry which is preliminary data.</text>
</comment>
<name>A0A9Q1GYF2_9CARY</name>
<evidence type="ECO:0000313" key="3">
    <source>
        <dbReference type="EMBL" id="KAJ8427651.1"/>
    </source>
</evidence>
<dbReference type="Pfam" id="PF10536">
    <property type="entry name" value="PMD"/>
    <property type="match status" value="1"/>
</dbReference>
<evidence type="ECO:0000313" key="4">
    <source>
        <dbReference type="Proteomes" id="UP001153076"/>
    </source>
</evidence>
<accession>A0A9Q1GYF2</accession>
<keyword evidence="1" id="KW-0812">Transmembrane</keyword>
<protein>
    <recommendedName>
        <fullName evidence="2">Aminotransferase-like plant mobile domain-containing protein</fullName>
    </recommendedName>
</protein>
<reference evidence="3" key="1">
    <citation type="submission" date="2022-04" db="EMBL/GenBank/DDBJ databases">
        <title>Carnegiea gigantea Genome sequencing and assembly v2.</title>
        <authorList>
            <person name="Copetti D."/>
            <person name="Sanderson M.J."/>
            <person name="Burquez A."/>
            <person name="Wojciechowski M.F."/>
        </authorList>
    </citation>
    <scope>NUCLEOTIDE SEQUENCE</scope>
    <source>
        <strain evidence="3">SGP5-SGP5p</strain>
        <tissue evidence="3">Aerial part</tissue>
    </source>
</reference>
<keyword evidence="4" id="KW-1185">Reference proteome</keyword>
<keyword evidence="1" id="KW-1133">Transmembrane helix</keyword>
<sequence length="445" mass="50385">MDGTLGNEKAPLQNGRECDYGPYYQHSISLQSLNVTPSPMLTSILVRKVRIRQGTLLIVEMTRTNVKNYENYFNATVLEKVNPERCGEERYHVDDEFYQAPYCKEKLGIDLLVPRSLNLYKPLKQTGIFGAVGASQFPYHFDTNVWRAFCELWGPLTNILHYGEGEVDISLYDLDQIGGLPIPGAIYEEFLPPNKDLTGRNKYLATVAELLRIHAKLYEFHKVKHIYYDLLLDHFYREYLKEKIEVKERSPICISSQERITKLNVTAEGELAAFLAIWLSRFVLSHGKEVIRPETFVIAALMAYGQSISLAPSVMGCIYHGLVKAISHPDNLGKANVIFPSHDVIVLGYIYHGLVEAISHPNNPSQANVIFPSHDVIGWLAEIFPYLYCHRPIAIVPVTFLHLFIMPGCLVANFLYPRLDMSSGIGDIFPLDLAHIVRTLVTVGM</sequence>
<dbReference type="PANTHER" id="PTHR36607:SF20">
    <property type="entry name" value="AMINOTRANSFERASE-LIKE PLANT MOBILE DOMAIN-CONTAINING PROTEIN"/>
    <property type="match status" value="1"/>
</dbReference>
<dbReference type="AlphaFoldDB" id="A0A9Q1GYF2"/>
<proteinExistence type="predicted"/>
<feature type="transmembrane region" description="Helical" evidence="1">
    <location>
        <begin position="394"/>
        <end position="416"/>
    </location>
</feature>
<dbReference type="InterPro" id="IPR019557">
    <property type="entry name" value="AminoTfrase-like_pln_mobile"/>
</dbReference>
<dbReference type="EMBL" id="JAKOGI010001119">
    <property type="protein sequence ID" value="KAJ8427651.1"/>
    <property type="molecule type" value="Genomic_DNA"/>
</dbReference>
<evidence type="ECO:0000256" key="1">
    <source>
        <dbReference type="SAM" id="Phobius"/>
    </source>
</evidence>
<keyword evidence="1" id="KW-0472">Membrane</keyword>
<feature type="domain" description="Aminotransferase-like plant mobile" evidence="2">
    <location>
        <begin position="127"/>
        <end position="328"/>
    </location>
</feature>
<organism evidence="3 4">
    <name type="scientific">Carnegiea gigantea</name>
    <dbReference type="NCBI Taxonomy" id="171969"/>
    <lineage>
        <taxon>Eukaryota</taxon>
        <taxon>Viridiplantae</taxon>
        <taxon>Streptophyta</taxon>
        <taxon>Embryophyta</taxon>
        <taxon>Tracheophyta</taxon>
        <taxon>Spermatophyta</taxon>
        <taxon>Magnoliopsida</taxon>
        <taxon>eudicotyledons</taxon>
        <taxon>Gunneridae</taxon>
        <taxon>Pentapetalae</taxon>
        <taxon>Caryophyllales</taxon>
        <taxon>Cactineae</taxon>
        <taxon>Cactaceae</taxon>
        <taxon>Cactoideae</taxon>
        <taxon>Echinocereeae</taxon>
        <taxon>Carnegiea</taxon>
    </lineage>
</organism>
<evidence type="ECO:0000259" key="2">
    <source>
        <dbReference type="Pfam" id="PF10536"/>
    </source>
</evidence>
<dbReference type="OrthoDB" id="694455at2759"/>
<dbReference type="PANTHER" id="PTHR36607">
    <property type="entry name" value="1,2-DIHYDROXY-3-KETO-5-METHYLTHIOPENTENE DIOXYGENASE 4"/>
    <property type="match status" value="1"/>
</dbReference>
<gene>
    <name evidence="3" type="ORF">Cgig2_010664</name>
</gene>
<dbReference type="Proteomes" id="UP001153076">
    <property type="component" value="Unassembled WGS sequence"/>
</dbReference>